<dbReference type="STRING" id="631362.Thi970DRAFT_01239"/>
<name>H8YYP1_9GAMM</name>
<dbReference type="AlphaFoldDB" id="H8YYP1"/>
<accession>H8YYP1</accession>
<protein>
    <recommendedName>
        <fullName evidence="3">Response regulatory domain-containing protein</fullName>
    </recommendedName>
</protein>
<dbReference type="EMBL" id="JH603168">
    <property type="protein sequence ID" value="EIC23567.1"/>
    <property type="molecule type" value="Genomic_DNA"/>
</dbReference>
<dbReference type="RefSeq" id="WP_009147650.1">
    <property type="nucleotide sequence ID" value="NZ_CP121471.1"/>
</dbReference>
<organism evidence="1 2">
    <name type="scientific">Thiorhodovibrio frisius</name>
    <dbReference type="NCBI Taxonomy" id="631362"/>
    <lineage>
        <taxon>Bacteria</taxon>
        <taxon>Pseudomonadati</taxon>
        <taxon>Pseudomonadota</taxon>
        <taxon>Gammaproteobacteria</taxon>
        <taxon>Chromatiales</taxon>
        <taxon>Chromatiaceae</taxon>
        <taxon>Thiorhodovibrio</taxon>
    </lineage>
</organism>
<proteinExistence type="predicted"/>
<gene>
    <name evidence="1" type="ORF">Thi970DRAFT_01239</name>
</gene>
<reference evidence="2" key="1">
    <citation type="submission" date="2011-06" db="EMBL/GenBank/DDBJ databases">
        <authorList>
            <consortium name="US DOE Joint Genome Institute (JGI-PGF)"/>
            <person name="Lucas S."/>
            <person name="Han J."/>
            <person name="Lapidus A."/>
            <person name="Cheng J.-F."/>
            <person name="Goodwin L."/>
            <person name="Pitluck S."/>
            <person name="Peters L."/>
            <person name="Land M.L."/>
            <person name="Hauser L."/>
            <person name="Vogl K."/>
            <person name="Liu Z."/>
            <person name="Overmann J."/>
            <person name="Frigaard N.-U."/>
            <person name="Bryant D.A."/>
            <person name="Woyke T.J."/>
        </authorList>
    </citation>
    <scope>NUCLEOTIDE SEQUENCE [LARGE SCALE GENOMIC DNA]</scope>
    <source>
        <strain evidence="2">970</strain>
    </source>
</reference>
<keyword evidence="2" id="KW-1185">Reference proteome</keyword>
<dbReference type="HOGENOM" id="CLU_3067257_0_0_6"/>
<dbReference type="Proteomes" id="UP000002964">
    <property type="component" value="Unassembled WGS sequence"/>
</dbReference>
<evidence type="ECO:0000313" key="2">
    <source>
        <dbReference type="Proteomes" id="UP000002964"/>
    </source>
</evidence>
<sequence>MRDKNRPTVLIVDDTSENLDILVAALTGRYSVAGADLPTNHASLVASISVTKT</sequence>
<reference evidence="1 2" key="2">
    <citation type="submission" date="2011-11" db="EMBL/GenBank/DDBJ databases">
        <authorList>
            <consortium name="US DOE Joint Genome Institute"/>
            <person name="Lucas S."/>
            <person name="Han J."/>
            <person name="Lapidus A."/>
            <person name="Cheng J.-F."/>
            <person name="Goodwin L."/>
            <person name="Pitluck S."/>
            <person name="Peters L."/>
            <person name="Ovchinnikova G."/>
            <person name="Zhang X."/>
            <person name="Detter J.C."/>
            <person name="Han C."/>
            <person name="Tapia R."/>
            <person name="Land M."/>
            <person name="Hauser L."/>
            <person name="Kyrpides N."/>
            <person name="Ivanova N."/>
            <person name="Pagani I."/>
            <person name="Vogl K."/>
            <person name="Liu Z."/>
            <person name="Overmann J."/>
            <person name="Frigaard N.-U."/>
            <person name="Bryant D."/>
            <person name="Woyke T."/>
        </authorList>
    </citation>
    <scope>NUCLEOTIDE SEQUENCE [LARGE SCALE GENOMIC DNA]</scope>
    <source>
        <strain evidence="1 2">970</strain>
    </source>
</reference>
<evidence type="ECO:0000313" key="1">
    <source>
        <dbReference type="EMBL" id="EIC23567.1"/>
    </source>
</evidence>
<evidence type="ECO:0008006" key="3">
    <source>
        <dbReference type="Google" id="ProtNLM"/>
    </source>
</evidence>